<dbReference type="InterPro" id="IPR025054">
    <property type="entry name" value="DUF3991"/>
</dbReference>
<proteinExistence type="predicted"/>
<organism evidence="2 3">
    <name type="scientific">Faecalicoccus pleomorphus</name>
    <dbReference type="NCBI Taxonomy" id="1323"/>
    <lineage>
        <taxon>Bacteria</taxon>
        <taxon>Bacillati</taxon>
        <taxon>Bacillota</taxon>
        <taxon>Erysipelotrichia</taxon>
        <taxon>Erysipelotrichales</taxon>
        <taxon>Erysipelotrichaceae</taxon>
        <taxon>Faecalicoccus</taxon>
    </lineage>
</organism>
<evidence type="ECO:0000259" key="1">
    <source>
        <dbReference type="Pfam" id="PF13154"/>
    </source>
</evidence>
<comment type="caution">
    <text evidence="2">The sequence shown here is derived from an EMBL/GenBank/DDBJ whole genome shotgun (WGS) entry which is preliminary data.</text>
</comment>
<evidence type="ECO:0000313" key="2">
    <source>
        <dbReference type="EMBL" id="RGD77114.1"/>
    </source>
</evidence>
<dbReference type="EMBL" id="QUSK01000007">
    <property type="protein sequence ID" value="RGD77114.1"/>
    <property type="molecule type" value="Genomic_DNA"/>
</dbReference>
<dbReference type="AlphaFoldDB" id="A0A3E3E601"/>
<dbReference type="RefSeq" id="WP_117445857.1">
    <property type="nucleotide sequence ID" value="NZ_JBFBOW010000011.1"/>
</dbReference>
<sequence>MTRYIPKDKLKEIRSLSAIDYLKNYHPDLLIRNGRTDYIHVDHDSLHFSNGKWYWWSKRKGGTSAIDYLVTVEGYTFMDACETIMDAMKIAMPVITHERPKKAKPFVLPPKDETNDDVIHYLCDERMIDKEIVNYFVAKGQIYQSKYYKNAVFVGFNGNKPAYAFKRSINSPMKQDHAGSNKAFSFSFTTIQSDELHVFEGAIDMLSYMTLLKINDIPFYSHNCLSLSGATAGIVAKEEADVPIALWSYLKRNDHIKKIILHLDNDDTGKRATQSIISILDETYKCVDEHPTYFKDINEKLVFAKMDQQRKEKC</sequence>
<feature type="domain" description="DUF3991" evidence="1">
    <location>
        <begin position="120"/>
        <end position="188"/>
    </location>
</feature>
<dbReference type="SUPFAM" id="SSF57783">
    <property type="entry name" value="Zinc beta-ribbon"/>
    <property type="match status" value="1"/>
</dbReference>
<accession>A0A3E3E601</accession>
<evidence type="ECO:0000313" key="3">
    <source>
        <dbReference type="Proteomes" id="UP000260721"/>
    </source>
</evidence>
<name>A0A3E3E601_9FIRM</name>
<reference evidence="2 3" key="1">
    <citation type="submission" date="2018-08" db="EMBL/GenBank/DDBJ databases">
        <title>A genome reference for cultivated species of the human gut microbiota.</title>
        <authorList>
            <person name="Zou Y."/>
            <person name="Xue W."/>
            <person name="Luo G."/>
        </authorList>
    </citation>
    <scope>NUCLEOTIDE SEQUENCE [LARGE SCALE GENOMIC DNA]</scope>
    <source>
        <strain evidence="2 3">TF08-11</strain>
    </source>
</reference>
<gene>
    <name evidence="2" type="ORF">DXC78_04090</name>
</gene>
<dbReference type="Pfam" id="PF13154">
    <property type="entry name" value="DUF3991"/>
    <property type="match status" value="1"/>
</dbReference>
<dbReference type="SUPFAM" id="SSF56731">
    <property type="entry name" value="DNA primase core"/>
    <property type="match status" value="1"/>
</dbReference>
<dbReference type="Gene3D" id="3.40.1360.10">
    <property type="match status" value="1"/>
</dbReference>
<dbReference type="Pfam" id="PF13155">
    <property type="entry name" value="Toprim_2"/>
    <property type="match status" value="1"/>
</dbReference>
<protein>
    <submittedName>
        <fullName evidence="2">DUF3991 domain-containing protein</fullName>
    </submittedName>
</protein>
<dbReference type="Proteomes" id="UP000260721">
    <property type="component" value="Unassembled WGS sequence"/>
</dbReference>